<evidence type="ECO:0000313" key="13">
    <source>
        <dbReference type="EMBL" id="GAU98614.1"/>
    </source>
</evidence>
<dbReference type="SMART" id="SM00184">
    <property type="entry name" value="RING"/>
    <property type="match status" value="1"/>
</dbReference>
<reference evidence="13 14" key="1">
    <citation type="journal article" date="2016" name="Nat. Commun.">
        <title>Extremotolerant tardigrade genome and improved radiotolerance of human cultured cells by tardigrade-unique protein.</title>
        <authorList>
            <person name="Hashimoto T."/>
            <person name="Horikawa D.D."/>
            <person name="Saito Y."/>
            <person name="Kuwahara H."/>
            <person name="Kozuka-Hata H."/>
            <person name="Shin-I T."/>
            <person name="Minakuchi Y."/>
            <person name="Ohishi K."/>
            <person name="Motoyama A."/>
            <person name="Aizu T."/>
            <person name="Enomoto A."/>
            <person name="Kondo K."/>
            <person name="Tanaka S."/>
            <person name="Hara Y."/>
            <person name="Koshikawa S."/>
            <person name="Sagara H."/>
            <person name="Miura T."/>
            <person name="Yokobori S."/>
            <person name="Miyagawa K."/>
            <person name="Suzuki Y."/>
            <person name="Kubo T."/>
            <person name="Oyama M."/>
            <person name="Kohara Y."/>
            <person name="Fujiyama A."/>
            <person name="Arakawa K."/>
            <person name="Katayama T."/>
            <person name="Toyoda A."/>
            <person name="Kunieda T."/>
        </authorList>
    </citation>
    <scope>NUCLEOTIDE SEQUENCE [LARGE SCALE GENOMIC DNA]</scope>
    <source>
        <strain evidence="13 14">YOKOZUNA-1</strain>
    </source>
</reference>
<comment type="subcellular location">
    <subcellularLocation>
        <location evidence="2">Cytoplasm</location>
    </subcellularLocation>
    <subcellularLocation>
        <location evidence="1">Nucleus</location>
    </subcellularLocation>
</comment>
<evidence type="ECO:0000256" key="10">
    <source>
        <dbReference type="PROSITE-ProRule" id="PRU00175"/>
    </source>
</evidence>
<evidence type="ECO:0000256" key="1">
    <source>
        <dbReference type="ARBA" id="ARBA00004123"/>
    </source>
</evidence>
<dbReference type="PANTHER" id="PTHR23285:SF7">
    <property type="entry name" value="LD09246P1"/>
    <property type="match status" value="1"/>
</dbReference>
<dbReference type="Pfam" id="PF13920">
    <property type="entry name" value="zf-C3HC4_3"/>
    <property type="match status" value="1"/>
</dbReference>
<dbReference type="PANTHER" id="PTHR23285">
    <property type="entry name" value="RING FINGER AND KH DOMAIN CONTAINING PROTEIN 1"/>
    <property type="match status" value="1"/>
</dbReference>
<evidence type="ECO:0000256" key="9">
    <source>
        <dbReference type="PROSITE-ProRule" id="PRU00117"/>
    </source>
</evidence>
<keyword evidence="14" id="KW-1185">Reference proteome</keyword>
<evidence type="ECO:0000256" key="3">
    <source>
        <dbReference type="ARBA" id="ARBA00022490"/>
    </source>
</evidence>
<dbReference type="InterPro" id="IPR004087">
    <property type="entry name" value="KH_dom"/>
</dbReference>
<evidence type="ECO:0000259" key="12">
    <source>
        <dbReference type="PROSITE" id="PS50089"/>
    </source>
</evidence>
<accession>A0A1D1VAF0</accession>
<protein>
    <recommendedName>
        <fullName evidence="12">RING-type domain-containing protein</fullName>
    </recommendedName>
</protein>
<feature type="region of interest" description="Disordered" evidence="11">
    <location>
        <begin position="239"/>
        <end position="282"/>
    </location>
</feature>
<dbReference type="EMBL" id="BDGG01000004">
    <property type="protein sequence ID" value="GAU98614.1"/>
    <property type="molecule type" value="Genomic_DNA"/>
</dbReference>
<dbReference type="InterPro" id="IPR047228">
    <property type="entry name" value="KH-I_MEX3_rpt1"/>
</dbReference>
<evidence type="ECO:0000256" key="8">
    <source>
        <dbReference type="ARBA" id="ARBA00023242"/>
    </source>
</evidence>
<dbReference type="SUPFAM" id="SSF54791">
    <property type="entry name" value="Eukaryotic type KH-domain (KH-domain type I)"/>
    <property type="match status" value="2"/>
</dbReference>
<evidence type="ECO:0000313" key="14">
    <source>
        <dbReference type="Proteomes" id="UP000186922"/>
    </source>
</evidence>
<dbReference type="CDD" id="cd22423">
    <property type="entry name" value="KH-I_MEX3_rpt1"/>
    <property type="match status" value="1"/>
</dbReference>
<keyword evidence="6" id="KW-0862">Zinc</keyword>
<gene>
    <name evidence="13" type="primary">RvY_09738-1</name>
    <name evidence="13" type="synonym">RvY_09738.1</name>
    <name evidence="13" type="ORF">RvY_09738</name>
</gene>
<dbReference type="GO" id="GO:0005634">
    <property type="term" value="C:nucleus"/>
    <property type="evidence" value="ECO:0007669"/>
    <property type="project" value="UniProtKB-SubCell"/>
</dbReference>
<dbReference type="PROSITE" id="PS50084">
    <property type="entry name" value="KH_TYPE_1"/>
    <property type="match status" value="2"/>
</dbReference>
<dbReference type="FunFam" id="3.30.1370.10:FF:000012">
    <property type="entry name" value="Mex-3 RNA-binding family member D"/>
    <property type="match status" value="1"/>
</dbReference>
<dbReference type="GO" id="GO:0005737">
    <property type="term" value="C:cytoplasm"/>
    <property type="evidence" value="ECO:0007669"/>
    <property type="project" value="UniProtKB-SubCell"/>
</dbReference>
<evidence type="ECO:0000256" key="5">
    <source>
        <dbReference type="ARBA" id="ARBA00022771"/>
    </source>
</evidence>
<dbReference type="Proteomes" id="UP000186922">
    <property type="component" value="Unassembled WGS sequence"/>
</dbReference>
<feature type="compositionally biased region" description="Basic and acidic residues" evidence="11">
    <location>
        <begin position="258"/>
        <end position="271"/>
    </location>
</feature>
<dbReference type="GO" id="GO:0003723">
    <property type="term" value="F:RNA binding"/>
    <property type="evidence" value="ECO:0007669"/>
    <property type="project" value="UniProtKB-UniRule"/>
</dbReference>
<sequence>MPSPSLLTPTQYHGLDAMASMSNEYDRALQLALELSRFNLQSNNDMTNGSSLLLSGLRYPGPSSPTSAAALSLKRSQNTTECVVVPTSEHVAEIVGKQGCKIKALRTKTNTYVKTPVRGEEPVFVITGRSEDVEIAKAEIMQAAEHFTQIRAQRRLQPPPHVPGQITIQLPVPLRLVGLIVGPKGQTIKKVQQDTGTYIITPGRDKDPIFEITGCQEGVERARELIEDHVLARTGSTVEELISQQNDPNRQRSSSLDDGIRGMDIWRDSERSSGSSMEDFGGGFGKADMANFDIGCWNVTRESPTPDSQSSNGGGSQFFSQPKVQRSFSLMNSSGASEISVYMDNRRAQRLNSDPMPVFGSSIWNMGGAFDNEPGNNSSFGGSYFASNFTNSFADIFGKSINSTGDSVGSSSPAESVVSQKAKRDCAVCQEQEVVAALVPCGHNHFCMPCARTQQACPVCGEPVQTAIRIQMD</sequence>
<dbReference type="AlphaFoldDB" id="A0A1D1VAF0"/>
<keyword evidence="4" id="KW-0677">Repeat</keyword>
<dbReference type="InterPro" id="IPR001841">
    <property type="entry name" value="Znf_RING"/>
</dbReference>
<dbReference type="CDD" id="cd16518">
    <property type="entry name" value="RING-HC_MEX3"/>
    <property type="match status" value="1"/>
</dbReference>
<keyword evidence="7 9" id="KW-0694">RNA-binding</keyword>
<dbReference type="PROSITE" id="PS50089">
    <property type="entry name" value="ZF_RING_2"/>
    <property type="match status" value="1"/>
</dbReference>
<feature type="domain" description="RING-type" evidence="12">
    <location>
        <begin position="426"/>
        <end position="460"/>
    </location>
</feature>
<dbReference type="InterPro" id="IPR047226">
    <property type="entry name" value="KH-I_MEX3_rpt2"/>
</dbReference>
<keyword evidence="3" id="KW-0963">Cytoplasm</keyword>
<dbReference type="Pfam" id="PF00013">
    <property type="entry name" value="KH_1"/>
    <property type="match status" value="2"/>
</dbReference>
<name>A0A1D1VAF0_RAMVA</name>
<evidence type="ECO:0000256" key="7">
    <source>
        <dbReference type="ARBA" id="ARBA00022884"/>
    </source>
</evidence>
<dbReference type="OrthoDB" id="427410at2759"/>
<dbReference type="SUPFAM" id="SSF57850">
    <property type="entry name" value="RING/U-box"/>
    <property type="match status" value="1"/>
</dbReference>
<organism evidence="13 14">
    <name type="scientific">Ramazzottius varieornatus</name>
    <name type="common">Water bear</name>
    <name type="synonym">Tardigrade</name>
    <dbReference type="NCBI Taxonomy" id="947166"/>
    <lineage>
        <taxon>Eukaryota</taxon>
        <taxon>Metazoa</taxon>
        <taxon>Ecdysozoa</taxon>
        <taxon>Tardigrada</taxon>
        <taxon>Eutardigrada</taxon>
        <taxon>Parachela</taxon>
        <taxon>Hypsibioidea</taxon>
        <taxon>Ramazzottiidae</taxon>
        <taxon>Ramazzottius</taxon>
    </lineage>
</organism>
<dbReference type="Gene3D" id="3.30.40.10">
    <property type="entry name" value="Zinc/RING finger domain, C3HC4 (zinc finger)"/>
    <property type="match status" value="1"/>
</dbReference>
<dbReference type="STRING" id="947166.A0A1D1VAF0"/>
<dbReference type="InterPro" id="IPR013083">
    <property type="entry name" value="Znf_RING/FYVE/PHD"/>
</dbReference>
<dbReference type="InterPro" id="IPR004088">
    <property type="entry name" value="KH_dom_type_1"/>
</dbReference>
<evidence type="ECO:0000256" key="4">
    <source>
        <dbReference type="ARBA" id="ARBA00022737"/>
    </source>
</evidence>
<dbReference type="InterPro" id="IPR047227">
    <property type="entry name" value="MEX3"/>
</dbReference>
<feature type="region of interest" description="Disordered" evidence="11">
    <location>
        <begin position="298"/>
        <end position="319"/>
    </location>
</feature>
<evidence type="ECO:0000256" key="6">
    <source>
        <dbReference type="ARBA" id="ARBA00022833"/>
    </source>
</evidence>
<dbReference type="CDD" id="cd22424">
    <property type="entry name" value="KH-I_MEX3_rpt2"/>
    <property type="match status" value="1"/>
</dbReference>
<dbReference type="GO" id="GO:0008270">
    <property type="term" value="F:zinc ion binding"/>
    <property type="evidence" value="ECO:0007669"/>
    <property type="project" value="UniProtKB-KW"/>
</dbReference>
<proteinExistence type="predicted"/>
<evidence type="ECO:0000256" key="11">
    <source>
        <dbReference type="SAM" id="MobiDB-lite"/>
    </source>
</evidence>
<keyword evidence="5 10" id="KW-0863">Zinc-finger</keyword>
<dbReference type="Gene3D" id="3.30.1370.10">
    <property type="entry name" value="K Homology domain, type 1"/>
    <property type="match status" value="2"/>
</dbReference>
<dbReference type="SMART" id="SM00322">
    <property type="entry name" value="KH"/>
    <property type="match status" value="2"/>
</dbReference>
<keyword evidence="5 10" id="KW-0479">Metal-binding</keyword>
<evidence type="ECO:0000256" key="2">
    <source>
        <dbReference type="ARBA" id="ARBA00004496"/>
    </source>
</evidence>
<dbReference type="InterPro" id="IPR036612">
    <property type="entry name" value="KH_dom_type_1_sf"/>
</dbReference>
<keyword evidence="8" id="KW-0539">Nucleus</keyword>
<comment type="caution">
    <text evidence="13">The sequence shown here is derived from an EMBL/GenBank/DDBJ whole genome shotgun (WGS) entry which is preliminary data.</text>
</comment>
<feature type="compositionally biased region" description="Polar residues" evidence="11">
    <location>
        <begin position="239"/>
        <end position="256"/>
    </location>
</feature>